<keyword evidence="5" id="KW-0520">NAD</keyword>
<dbReference type="GO" id="GO:0008137">
    <property type="term" value="F:NADH dehydrogenase (ubiquinone) activity"/>
    <property type="evidence" value="ECO:0007669"/>
    <property type="project" value="InterPro"/>
</dbReference>
<dbReference type="PANTHER" id="PTHR22773">
    <property type="entry name" value="NADH DEHYDROGENASE"/>
    <property type="match status" value="1"/>
</dbReference>
<dbReference type="Pfam" id="PF00361">
    <property type="entry name" value="Proton_antipo_M"/>
    <property type="match status" value="1"/>
</dbReference>
<organism evidence="8 9">
    <name type="scientific">Melaminivora suipulveris</name>
    <dbReference type="NCBI Taxonomy" id="2109913"/>
    <lineage>
        <taxon>Bacteria</taxon>
        <taxon>Pseudomonadati</taxon>
        <taxon>Pseudomonadota</taxon>
        <taxon>Betaproteobacteria</taxon>
        <taxon>Burkholderiales</taxon>
        <taxon>Comamonadaceae</taxon>
        <taxon>Melaminivora</taxon>
    </lineage>
</organism>
<feature type="transmembrane region" description="Helical" evidence="5">
    <location>
        <begin position="38"/>
        <end position="57"/>
    </location>
</feature>
<feature type="transmembrane region" description="Helical" evidence="5">
    <location>
        <begin position="202"/>
        <end position="220"/>
    </location>
</feature>
<dbReference type="InterPro" id="IPR001750">
    <property type="entry name" value="ND/Mrp_TM"/>
</dbReference>
<dbReference type="GO" id="GO:0042773">
    <property type="term" value="P:ATP synthesis coupled electron transport"/>
    <property type="evidence" value="ECO:0007669"/>
    <property type="project" value="InterPro"/>
</dbReference>
<dbReference type="EC" id="7.1.1.-" evidence="5"/>
<evidence type="ECO:0000256" key="2">
    <source>
        <dbReference type="ARBA" id="ARBA00022692"/>
    </source>
</evidence>
<keyword evidence="9" id="KW-1185">Reference proteome</keyword>
<feature type="transmembrane region" description="Helical" evidence="5">
    <location>
        <begin position="130"/>
        <end position="149"/>
    </location>
</feature>
<feature type="transmembrane region" description="Helical" evidence="5">
    <location>
        <begin position="106"/>
        <end position="124"/>
    </location>
</feature>
<keyword evidence="4 5" id="KW-0472">Membrane</keyword>
<keyword evidence="3 5" id="KW-1133">Transmembrane helix</keyword>
<evidence type="ECO:0000259" key="7">
    <source>
        <dbReference type="Pfam" id="PF00361"/>
    </source>
</evidence>
<dbReference type="NCBIfam" id="TIGR01770">
    <property type="entry name" value="NDH_I_N"/>
    <property type="match status" value="1"/>
</dbReference>
<evidence type="ECO:0000313" key="9">
    <source>
        <dbReference type="Proteomes" id="UP000237925"/>
    </source>
</evidence>
<keyword evidence="5" id="KW-1003">Cell membrane</keyword>
<feature type="domain" description="NADH:quinone oxidoreductase/Mrp antiporter transmembrane" evidence="7">
    <location>
        <begin position="127"/>
        <end position="431"/>
    </location>
</feature>
<sequence>MIDNISWLAIYPELVLLVMACVIALVDLGVKSSQRTATYVLTMLTLAVVAAMQAMYASTGNTFYGWGNMIVSDAMGNWLKCFATLAVMVTLVYGRPYAADRDMLRGGELFTLTLLSLLGMFVMISGNNFLVLYLGLELLTLSSYALVALRRDSAVATEAAMKYFVLGAMASGFLLYGLSMIYGATGSLDIGQVFKAINGGQIRHQVLVFGLVFVVAGLAFKLGAVPFHMWVPDVYQGAPSVITLFLGTAPELAAFAIIIRLLVDGLLPLAIDWQQMLAVLAIGSLLVGNLAGIVQTNLKRMLAYSTIGQMGFVMLGLMSGVVHGNVDATAVENAYSSAMFYIVTYVLTFAAAFGVILLLAREGFESEEIADFAGLNQRSPLYAGIMAICMFSLAGIPPLVGFYAKLSVLQALVASGQGFHIALAVFAVMMSLIGAFYYLRVVKVMYFDAPLTATRVTAPLQVRVVLTANGALVLILGILPGGLMALCADAIVRALAT</sequence>
<keyword evidence="5" id="KW-0830">Ubiquinone</keyword>
<dbReference type="GO" id="GO:0048038">
    <property type="term" value="F:quinone binding"/>
    <property type="evidence" value="ECO:0007669"/>
    <property type="project" value="UniProtKB-KW"/>
</dbReference>
<keyword evidence="5" id="KW-0874">Quinone</keyword>
<feature type="transmembrane region" description="Helical" evidence="5">
    <location>
        <begin position="381"/>
        <end position="404"/>
    </location>
</feature>
<feature type="transmembrane region" description="Helical" evidence="5">
    <location>
        <begin position="6"/>
        <end position="26"/>
    </location>
</feature>
<name>A0A2R3QED6_9BURK</name>
<dbReference type="NCBIfam" id="NF004442">
    <property type="entry name" value="PRK05777.1-5"/>
    <property type="match status" value="1"/>
</dbReference>
<dbReference type="AlphaFoldDB" id="A0A2R3QED6"/>
<feature type="transmembrane region" description="Helical" evidence="5">
    <location>
        <begin position="338"/>
        <end position="360"/>
    </location>
</feature>
<comment type="subcellular location">
    <subcellularLocation>
        <location evidence="5">Cell membrane</location>
        <topology evidence="5">Multi-pass membrane protein</topology>
    </subcellularLocation>
    <subcellularLocation>
        <location evidence="1">Endomembrane system</location>
        <topology evidence="1">Multi-pass membrane protein</topology>
    </subcellularLocation>
    <subcellularLocation>
        <location evidence="6">Membrane</location>
        <topology evidence="6">Multi-pass membrane protein</topology>
    </subcellularLocation>
</comment>
<comment type="similarity">
    <text evidence="5">Belongs to the complex I subunit 2 family.</text>
</comment>
<feature type="transmembrane region" description="Helical" evidence="5">
    <location>
        <begin position="419"/>
        <end position="439"/>
    </location>
</feature>
<comment type="catalytic activity">
    <reaction evidence="5">
        <text>a quinone + NADH + 5 H(+)(in) = a quinol + NAD(+) + 4 H(+)(out)</text>
        <dbReference type="Rhea" id="RHEA:57888"/>
        <dbReference type="ChEBI" id="CHEBI:15378"/>
        <dbReference type="ChEBI" id="CHEBI:24646"/>
        <dbReference type="ChEBI" id="CHEBI:57540"/>
        <dbReference type="ChEBI" id="CHEBI:57945"/>
        <dbReference type="ChEBI" id="CHEBI:132124"/>
    </reaction>
</comment>
<dbReference type="GO" id="GO:0005886">
    <property type="term" value="C:plasma membrane"/>
    <property type="evidence" value="ECO:0007669"/>
    <property type="project" value="UniProtKB-SubCell"/>
</dbReference>
<feature type="transmembrane region" description="Helical" evidence="5">
    <location>
        <begin position="301"/>
        <end position="318"/>
    </location>
</feature>
<evidence type="ECO:0000256" key="4">
    <source>
        <dbReference type="ARBA" id="ARBA00023136"/>
    </source>
</evidence>
<evidence type="ECO:0000256" key="5">
    <source>
        <dbReference type="HAMAP-Rule" id="MF_00445"/>
    </source>
</evidence>
<dbReference type="GO" id="GO:0050136">
    <property type="term" value="F:NADH dehydrogenase (quinone) (non-electrogenic) activity"/>
    <property type="evidence" value="ECO:0007669"/>
    <property type="project" value="UniProtKB-UniRule"/>
</dbReference>
<dbReference type="OrthoDB" id="9768329at2"/>
<evidence type="ECO:0000256" key="3">
    <source>
        <dbReference type="ARBA" id="ARBA00022989"/>
    </source>
</evidence>
<dbReference type="InterPro" id="IPR010096">
    <property type="entry name" value="NADH-Q_OxRdtase_suN/2"/>
</dbReference>
<feature type="transmembrane region" description="Helical" evidence="5">
    <location>
        <begin position="241"/>
        <end position="263"/>
    </location>
</feature>
<feature type="transmembrane region" description="Helical" evidence="5">
    <location>
        <begin position="77"/>
        <end position="94"/>
    </location>
</feature>
<feature type="transmembrane region" description="Helical" evidence="5">
    <location>
        <begin position="275"/>
        <end position="294"/>
    </location>
</feature>
<keyword evidence="5" id="KW-0813">Transport</keyword>
<evidence type="ECO:0000313" key="8">
    <source>
        <dbReference type="EMBL" id="AVO50132.1"/>
    </source>
</evidence>
<keyword evidence="5" id="KW-1278">Translocase</keyword>
<comment type="subunit">
    <text evidence="5">NDH-1 is composed of 14 different subunits. Subunits NuoA, H, J, K, L, M, N constitute the membrane sector of the complex.</text>
</comment>
<dbReference type="EMBL" id="CP027667">
    <property type="protein sequence ID" value="AVO50132.1"/>
    <property type="molecule type" value="Genomic_DNA"/>
</dbReference>
<dbReference type="KEGG" id="mela:C6568_13385"/>
<evidence type="ECO:0000256" key="1">
    <source>
        <dbReference type="ARBA" id="ARBA00004127"/>
    </source>
</evidence>
<protein>
    <recommendedName>
        <fullName evidence="5">NADH-quinone oxidoreductase subunit N</fullName>
        <ecNumber evidence="5">7.1.1.-</ecNumber>
    </recommendedName>
    <alternativeName>
        <fullName evidence="5">NADH dehydrogenase I subunit N</fullName>
    </alternativeName>
    <alternativeName>
        <fullName evidence="5">NDH-1 subunit N</fullName>
    </alternativeName>
</protein>
<evidence type="ECO:0000256" key="6">
    <source>
        <dbReference type="RuleBase" id="RU000320"/>
    </source>
</evidence>
<proteinExistence type="inferred from homology"/>
<dbReference type="GO" id="GO:0012505">
    <property type="term" value="C:endomembrane system"/>
    <property type="evidence" value="ECO:0007669"/>
    <property type="project" value="UniProtKB-SubCell"/>
</dbReference>
<reference evidence="8 9" key="1">
    <citation type="submission" date="2018-03" db="EMBL/GenBank/DDBJ databases">
        <title>Genome sequencing of Melaminivora sp.</title>
        <authorList>
            <person name="Kim S.-J."/>
            <person name="Heo J."/>
            <person name="Ahn J.-H."/>
            <person name="Kwon S.-W."/>
        </authorList>
    </citation>
    <scope>NUCLEOTIDE SEQUENCE [LARGE SCALE GENOMIC DNA]</scope>
    <source>
        <strain evidence="8 9">SC2-9</strain>
    </source>
</reference>
<dbReference type="HAMAP" id="MF_00445">
    <property type="entry name" value="NDH1_NuoN_1"/>
    <property type="match status" value="1"/>
</dbReference>
<gene>
    <name evidence="5" type="primary">nuoN</name>
    <name evidence="8" type="ORF">C6568_13385</name>
</gene>
<keyword evidence="2 5" id="KW-0812">Transmembrane</keyword>
<dbReference type="Proteomes" id="UP000237925">
    <property type="component" value="Chromosome"/>
</dbReference>
<feature type="transmembrane region" description="Helical" evidence="5">
    <location>
        <begin position="161"/>
        <end position="182"/>
    </location>
</feature>
<accession>A0A2R3QED6</accession>
<dbReference type="RefSeq" id="WP_106684559.1">
    <property type="nucleotide sequence ID" value="NZ_CP027667.1"/>
</dbReference>
<comment type="function">
    <text evidence="5">NDH-1 shuttles electrons from NADH, via FMN and iron-sulfur (Fe-S) centers, to quinones in the respiratory chain. The immediate electron acceptor for the enzyme in this species is believed to be ubiquinone. Couples the redox reaction to proton translocation (for every two electrons transferred, four hydrogen ions are translocated across the cytoplasmic membrane), and thus conserves the redox energy in a proton gradient.</text>
</comment>